<name>A0A1I6D873_9FIRM</name>
<dbReference type="AlphaFoldDB" id="A0A1I6D873"/>
<dbReference type="Pfam" id="PF01068">
    <property type="entry name" value="DNA_ligase_A_M"/>
    <property type="match status" value="1"/>
</dbReference>
<reference evidence="7" key="1">
    <citation type="submission" date="2016-10" db="EMBL/GenBank/DDBJ databases">
        <authorList>
            <person name="Varghese N."/>
            <person name="Submissions S."/>
        </authorList>
    </citation>
    <scope>NUCLEOTIDE SEQUENCE [LARGE SCALE GENOMIC DNA]</scope>
    <source>
        <strain evidence="7">DSM 3669</strain>
    </source>
</reference>
<dbReference type="InterPro" id="IPR014146">
    <property type="entry name" value="LigD_ligase_dom"/>
</dbReference>
<protein>
    <recommendedName>
        <fullName evidence="2">DNA ligase (ATP)</fullName>
        <ecNumber evidence="2">6.5.1.1</ecNumber>
    </recommendedName>
</protein>
<dbReference type="OrthoDB" id="9802472at2"/>
<dbReference type="InterPro" id="IPR050191">
    <property type="entry name" value="ATP-dep_DNA_ligase"/>
</dbReference>
<evidence type="ECO:0000313" key="6">
    <source>
        <dbReference type="EMBL" id="SFR01608.1"/>
    </source>
</evidence>
<dbReference type="GO" id="GO:0006310">
    <property type="term" value="P:DNA recombination"/>
    <property type="evidence" value="ECO:0007669"/>
    <property type="project" value="InterPro"/>
</dbReference>
<dbReference type="Pfam" id="PF04679">
    <property type="entry name" value="DNA_ligase_A_C"/>
    <property type="match status" value="1"/>
</dbReference>
<dbReference type="CDD" id="cd07906">
    <property type="entry name" value="Adenylation_DNA_ligase_LigD_LigC"/>
    <property type="match status" value="1"/>
</dbReference>
<proteinExistence type="inferred from homology"/>
<dbReference type="Proteomes" id="UP000199584">
    <property type="component" value="Unassembled WGS sequence"/>
</dbReference>
<dbReference type="NCBIfam" id="TIGR02779">
    <property type="entry name" value="NHEJ_ligase_lig"/>
    <property type="match status" value="1"/>
</dbReference>
<sequence>MLAVPADPFDHPDYFFEVKWDGYRCLAYIEQQSIKLISRNAKNITAAFPDLEDLYRRAAKAPAVLDGEIIVLQQGKPSFDALQSRAGLEDKDRVRRAALSLPAIYMAFDILYCAGRPLLDRPLYERRARLQEVVRAGHNFLISEQVQEHGVLFYRACVEKGLEGAMAKKMDSKYRPGARSALWKKIRHTREADLVICGYRAGRGKRLLGSLVLAAWDGARYVYQGMVGSGLSRDEEQELLQKLAAWRIDRPLLENDALPGAITWVLPRLVCRVEYLTITRDGILRHPVYQGLRADKAPEECAPAKMQNTAEKFKDE</sequence>
<dbReference type="SUPFAM" id="SSF50249">
    <property type="entry name" value="Nucleic acid-binding proteins"/>
    <property type="match status" value="1"/>
</dbReference>
<comment type="similarity">
    <text evidence="1">Belongs to the ATP-dependent DNA ligase family.</text>
</comment>
<dbReference type="Gene3D" id="2.40.50.140">
    <property type="entry name" value="Nucleic acid-binding proteins"/>
    <property type="match status" value="1"/>
</dbReference>
<accession>A0A1I6D873</accession>
<evidence type="ECO:0000256" key="3">
    <source>
        <dbReference type="ARBA" id="ARBA00022598"/>
    </source>
</evidence>
<dbReference type="GO" id="GO:0003910">
    <property type="term" value="F:DNA ligase (ATP) activity"/>
    <property type="evidence" value="ECO:0007669"/>
    <property type="project" value="UniProtKB-EC"/>
</dbReference>
<dbReference type="InterPro" id="IPR012309">
    <property type="entry name" value="DNA_ligase_ATP-dep_C"/>
</dbReference>
<gene>
    <name evidence="6" type="ORF">SAMN05660706_10720</name>
</gene>
<comment type="catalytic activity">
    <reaction evidence="4">
        <text>ATP + (deoxyribonucleotide)n-3'-hydroxyl + 5'-phospho-(deoxyribonucleotide)m = (deoxyribonucleotide)n+m + AMP + diphosphate.</text>
        <dbReference type="EC" id="6.5.1.1"/>
    </reaction>
</comment>
<dbReference type="CDD" id="cd07971">
    <property type="entry name" value="OBF_DNA_ligase_LigD"/>
    <property type="match status" value="1"/>
</dbReference>
<dbReference type="Gene3D" id="3.30.470.30">
    <property type="entry name" value="DNA ligase/mRNA capping enzyme"/>
    <property type="match status" value="1"/>
</dbReference>
<evidence type="ECO:0000313" key="7">
    <source>
        <dbReference type="Proteomes" id="UP000199584"/>
    </source>
</evidence>
<dbReference type="PROSITE" id="PS50160">
    <property type="entry name" value="DNA_LIGASE_A3"/>
    <property type="match status" value="1"/>
</dbReference>
<dbReference type="PANTHER" id="PTHR45674">
    <property type="entry name" value="DNA LIGASE 1/3 FAMILY MEMBER"/>
    <property type="match status" value="1"/>
</dbReference>
<dbReference type="STRING" id="39060.SAMN05660706_10720"/>
<dbReference type="GO" id="GO:0005524">
    <property type="term" value="F:ATP binding"/>
    <property type="evidence" value="ECO:0007669"/>
    <property type="project" value="InterPro"/>
</dbReference>
<evidence type="ECO:0000256" key="4">
    <source>
        <dbReference type="ARBA" id="ARBA00034003"/>
    </source>
</evidence>
<evidence type="ECO:0000256" key="2">
    <source>
        <dbReference type="ARBA" id="ARBA00012727"/>
    </source>
</evidence>
<dbReference type="SUPFAM" id="SSF56091">
    <property type="entry name" value="DNA ligase/mRNA capping enzyme, catalytic domain"/>
    <property type="match status" value="1"/>
</dbReference>
<dbReference type="EMBL" id="FOYM01000007">
    <property type="protein sequence ID" value="SFR01608.1"/>
    <property type="molecule type" value="Genomic_DNA"/>
</dbReference>
<dbReference type="InterPro" id="IPR012310">
    <property type="entry name" value="DNA_ligase_ATP-dep_cent"/>
</dbReference>
<dbReference type="Gene3D" id="3.30.1490.70">
    <property type="match status" value="1"/>
</dbReference>
<feature type="domain" description="ATP-dependent DNA ligase family profile" evidence="5">
    <location>
        <begin position="105"/>
        <end position="217"/>
    </location>
</feature>
<evidence type="ECO:0000256" key="1">
    <source>
        <dbReference type="ARBA" id="ARBA00007572"/>
    </source>
</evidence>
<keyword evidence="3" id="KW-0436">Ligase</keyword>
<dbReference type="EC" id="6.5.1.1" evidence="2"/>
<evidence type="ECO:0000259" key="5">
    <source>
        <dbReference type="PROSITE" id="PS50160"/>
    </source>
</evidence>
<dbReference type="PANTHER" id="PTHR45674:SF4">
    <property type="entry name" value="DNA LIGASE 1"/>
    <property type="match status" value="1"/>
</dbReference>
<keyword evidence="7" id="KW-1185">Reference proteome</keyword>
<dbReference type="InterPro" id="IPR012340">
    <property type="entry name" value="NA-bd_OB-fold"/>
</dbReference>
<organism evidence="6 7">
    <name type="scientific">Desulfoscipio geothermicus DSM 3669</name>
    <dbReference type="NCBI Taxonomy" id="1121426"/>
    <lineage>
        <taxon>Bacteria</taxon>
        <taxon>Bacillati</taxon>
        <taxon>Bacillota</taxon>
        <taxon>Clostridia</taxon>
        <taxon>Eubacteriales</taxon>
        <taxon>Desulfallaceae</taxon>
        <taxon>Desulfoscipio</taxon>
    </lineage>
</organism>
<dbReference type="GO" id="GO:0006281">
    <property type="term" value="P:DNA repair"/>
    <property type="evidence" value="ECO:0007669"/>
    <property type="project" value="InterPro"/>
</dbReference>